<keyword evidence="3" id="KW-1185">Reference proteome</keyword>
<protein>
    <submittedName>
        <fullName evidence="2">Uncharacterized protein</fullName>
    </submittedName>
</protein>
<evidence type="ECO:0000256" key="1">
    <source>
        <dbReference type="SAM" id="Phobius"/>
    </source>
</evidence>
<keyword evidence="1" id="KW-0812">Transmembrane</keyword>
<sequence length="122" mass="13416">MTKLTSELRFGYDSKIKKDMEETQASVQNILLVINASQAIAPLIAITWVFHYLDLLFLGFAFGEGLVIQIFSSNLGFPFARLICCGVTVQHDKSVDLKALSGKEKVKVKVRVNLAINLSGLG</sequence>
<proteinExistence type="predicted"/>
<accession>A0AAN9XWY2</accession>
<dbReference type="AlphaFoldDB" id="A0AAN9XWY2"/>
<evidence type="ECO:0000313" key="2">
    <source>
        <dbReference type="EMBL" id="KAK7411989.1"/>
    </source>
</evidence>
<comment type="caution">
    <text evidence="2">The sequence shown here is derived from an EMBL/GenBank/DDBJ whole genome shotgun (WGS) entry which is preliminary data.</text>
</comment>
<dbReference type="Proteomes" id="UP001386955">
    <property type="component" value="Unassembled WGS sequence"/>
</dbReference>
<reference evidence="2 3" key="1">
    <citation type="submission" date="2024-01" db="EMBL/GenBank/DDBJ databases">
        <title>The genomes of 5 underutilized Papilionoideae crops provide insights into root nodulation and disease resistanc.</title>
        <authorList>
            <person name="Jiang F."/>
        </authorList>
    </citation>
    <scope>NUCLEOTIDE SEQUENCE [LARGE SCALE GENOMIC DNA]</scope>
    <source>
        <strain evidence="2">DUOXIRENSHENG_FW03</strain>
        <tissue evidence="2">Leaves</tissue>
    </source>
</reference>
<dbReference type="EMBL" id="JAYMYS010000001">
    <property type="protein sequence ID" value="KAK7411989.1"/>
    <property type="molecule type" value="Genomic_DNA"/>
</dbReference>
<feature type="transmembrane region" description="Helical" evidence="1">
    <location>
        <begin position="30"/>
        <end position="49"/>
    </location>
</feature>
<evidence type="ECO:0000313" key="3">
    <source>
        <dbReference type="Proteomes" id="UP001386955"/>
    </source>
</evidence>
<keyword evidence="1" id="KW-1133">Transmembrane helix</keyword>
<name>A0AAN9XWY2_PSOTE</name>
<organism evidence="2 3">
    <name type="scientific">Psophocarpus tetragonolobus</name>
    <name type="common">Winged bean</name>
    <name type="synonym">Dolichos tetragonolobus</name>
    <dbReference type="NCBI Taxonomy" id="3891"/>
    <lineage>
        <taxon>Eukaryota</taxon>
        <taxon>Viridiplantae</taxon>
        <taxon>Streptophyta</taxon>
        <taxon>Embryophyta</taxon>
        <taxon>Tracheophyta</taxon>
        <taxon>Spermatophyta</taxon>
        <taxon>Magnoliopsida</taxon>
        <taxon>eudicotyledons</taxon>
        <taxon>Gunneridae</taxon>
        <taxon>Pentapetalae</taxon>
        <taxon>rosids</taxon>
        <taxon>fabids</taxon>
        <taxon>Fabales</taxon>
        <taxon>Fabaceae</taxon>
        <taxon>Papilionoideae</taxon>
        <taxon>50 kb inversion clade</taxon>
        <taxon>NPAAA clade</taxon>
        <taxon>indigoferoid/millettioid clade</taxon>
        <taxon>Phaseoleae</taxon>
        <taxon>Psophocarpus</taxon>
    </lineage>
</organism>
<keyword evidence="1" id="KW-0472">Membrane</keyword>
<gene>
    <name evidence="2" type="ORF">VNO78_03434</name>
</gene>